<organism evidence="1 2">
    <name type="scientific">Melia azedarach</name>
    <name type="common">Chinaberry tree</name>
    <dbReference type="NCBI Taxonomy" id="155640"/>
    <lineage>
        <taxon>Eukaryota</taxon>
        <taxon>Viridiplantae</taxon>
        <taxon>Streptophyta</taxon>
        <taxon>Embryophyta</taxon>
        <taxon>Tracheophyta</taxon>
        <taxon>Spermatophyta</taxon>
        <taxon>Magnoliopsida</taxon>
        <taxon>eudicotyledons</taxon>
        <taxon>Gunneridae</taxon>
        <taxon>Pentapetalae</taxon>
        <taxon>rosids</taxon>
        <taxon>malvids</taxon>
        <taxon>Sapindales</taxon>
        <taxon>Meliaceae</taxon>
        <taxon>Melia</taxon>
    </lineage>
</organism>
<name>A0ACC1YU90_MELAZ</name>
<dbReference type="Proteomes" id="UP001164539">
    <property type="component" value="Chromosome 2"/>
</dbReference>
<proteinExistence type="predicted"/>
<evidence type="ECO:0000313" key="1">
    <source>
        <dbReference type="EMBL" id="KAJ4726703.1"/>
    </source>
</evidence>
<protein>
    <submittedName>
        <fullName evidence="1">Dof zinc finger protein</fullName>
    </submittedName>
</protein>
<accession>A0ACC1YU90</accession>
<reference evidence="1 2" key="1">
    <citation type="journal article" date="2023" name="Science">
        <title>Complex scaffold remodeling in plant triterpene biosynthesis.</title>
        <authorList>
            <person name="De La Pena R."/>
            <person name="Hodgson H."/>
            <person name="Liu J.C."/>
            <person name="Stephenson M.J."/>
            <person name="Martin A.C."/>
            <person name="Owen C."/>
            <person name="Harkess A."/>
            <person name="Leebens-Mack J."/>
            <person name="Jimenez L.E."/>
            <person name="Osbourn A."/>
            <person name="Sattely E.S."/>
        </authorList>
    </citation>
    <scope>NUCLEOTIDE SEQUENCE [LARGE SCALE GENOMIC DNA]</scope>
    <source>
        <strain evidence="2">cv. JPN11</strain>
        <tissue evidence="1">Leaf</tissue>
    </source>
</reference>
<evidence type="ECO:0000313" key="2">
    <source>
        <dbReference type="Proteomes" id="UP001164539"/>
    </source>
</evidence>
<dbReference type="EMBL" id="CM051395">
    <property type="protein sequence ID" value="KAJ4726703.1"/>
    <property type="molecule type" value="Genomic_DNA"/>
</dbReference>
<sequence>MDTAYHHWPQGIGFVMPMENSNPMLERRPKPHRDRALNCPRCNSANTKFCYYNNYSFSQPRYFCKTCRRYWTEGGALRNVPVGGGSRKNKKSSYSSSKSPSPPAFSMNLADLNTPTAFPHSANPKNIIHGGQDLNLTYPPTDLQNYNSISKFIETPFKTENKTQIHHQATTSSSSMGPYSSFMAIASEETGVVSNGLLPHQESKPITLTFSLDGFHQDEYGNADQLQGSSSGNNNNGARLLFPVEEMKQQVPNTTTTTTADYFEQNNRGQGESTGYWTRLLSGYYQQ</sequence>
<comment type="caution">
    <text evidence="1">The sequence shown here is derived from an EMBL/GenBank/DDBJ whole genome shotgun (WGS) entry which is preliminary data.</text>
</comment>
<keyword evidence="2" id="KW-1185">Reference proteome</keyword>
<gene>
    <name evidence="1" type="ORF">OWV82_005363</name>
</gene>